<sequence length="92" mass="10637">MLSNDFRREKRFSYASGWRGLGARGQDPSYYSDRLSPHRKSRPMCSSCVVHRRPSNLIGGPRQFEFGYRDASSSIGKISHYTRQLVQLQLKI</sequence>
<keyword evidence="3" id="KW-1185">Reference proteome</keyword>
<organism evidence="2 3">
    <name type="scientific">Cardiocondyla obscurior</name>
    <dbReference type="NCBI Taxonomy" id="286306"/>
    <lineage>
        <taxon>Eukaryota</taxon>
        <taxon>Metazoa</taxon>
        <taxon>Ecdysozoa</taxon>
        <taxon>Arthropoda</taxon>
        <taxon>Hexapoda</taxon>
        <taxon>Insecta</taxon>
        <taxon>Pterygota</taxon>
        <taxon>Neoptera</taxon>
        <taxon>Endopterygota</taxon>
        <taxon>Hymenoptera</taxon>
        <taxon>Apocrita</taxon>
        <taxon>Aculeata</taxon>
        <taxon>Formicoidea</taxon>
        <taxon>Formicidae</taxon>
        <taxon>Myrmicinae</taxon>
        <taxon>Cardiocondyla</taxon>
    </lineage>
</organism>
<gene>
    <name evidence="2" type="ORF">PUN28_000181</name>
</gene>
<proteinExistence type="predicted"/>
<dbReference type="EMBL" id="JADYXP020000001">
    <property type="protein sequence ID" value="KAL0132219.1"/>
    <property type="molecule type" value="Genomic_DNA"/>
</dbReference>
<evidence type="ECO:0000313" key="3">
    <source>
        <dbReference type="Proteomes" id="UP001430953"/>
    </source>
</evidence>
<dbReference type="Proteomes" id="UP001430953">
    <property type="component" value="Unassembled WGS sequence"/>
</dbReference>
<name>A0AAW2GY81_9HYME</name>
<evidence type="ECO:0000256" key="1">
    <source>
        <dbReference type="SAM" id="MobiDB-lite"/>
    </source>
</evidence>
<evidence type="ECO:0000313" key="2">
    <source>
        <dbReference type="EMBL" id="KAL0132219.1"/>
    </source>
</evidence>
<comment type="caution">
    <text evidence="2">The sequence shown here is derived from an EMBL/GenBank/DDBJ whole genome shotgun (WGS) entry which is preliminary data.</text>
</comment>
<reference evidence="2 3" key="1">
    <citation type="submission" date="2023-03" db="EMBL/GenBank/DDBJ databases">
        <title>High recombination rates correlate with genetic variation in Cardiocondyla obscurior ants.</title>
        <authorList>
            <person name="Errbii M."/>
        </authorList>
    </citation>
    <scope>NUCLEOTIDE SEQUENCE [LARGE SCALE GENOMIC DNA]</scope>
    <source>
        <strain evidence="2">Alpha-2009</strain>
        <tissue evidence="2">Whole body</tissue>
    </source>
</reference>
<protein>
    <submittedName>
        <fullName evidence="2">Uncharacterized protein</fullName>
    </submittedName>
</protein>
<accession>A0AAW2GY81</accession>
<feature type="region of interest" description="Disordered" evidence="1">
    <location>
        <begin position="20"/>
        <end position="41"/>
    </location>
</feature>
<dbReference type="AlphaFoldDB" id="A0AAW2GY81"/>